<dbReference type="UniPathway" id="UPA00997"/>
<reference evidence="10 11" key="2">
    <citation type="journal article" date="2020" name="Antonie Van Leeuwenhoek">
        <title>Phylogenomic characterisation of a novel corynebacterial species pathogenic to animals.</title>
        <authorList>
            <person name="Moller J."/>
            <person name="Musella L."/>
            <person name="Melnikov V."/>
            <person name="Geissdorfer W."/>
            <person name="Burkovski A."/>
            <person name="Sangal V."/>
        </authorList>
    </citation>
    <scope>NUCLEOTIDE SEQUENCE [LARGE SCALE GENOMIC DNA]</scope>
    <source>
        <strain evidence="10 11">PO100/5</strain>
    </source>
</reference>
<dbReference type="GO" id="GO:0000287">
    <property type="term" value="F:magnesium ion binding"/>
    <property type="evidence" value="ECO:0007669"/>
    <property type="project" value="UniProtKB-UniRule"/>
</dbReference>
<accession>A0A7Y4P8Q1</accession>
<feature type="binding site" evidence="7">
    <location>
        <position position="23"/>
    </location>
    <ligand>
        <name>Mg(2+)</name>
        <dbReference type="ChEBI" id="CHEBI:18420"/>
    </ligand>
</feature>
<keyword evidence="2 7" id="KW-0479">Metal-binding</keyword>
<dbReference type="NCBIfam" id="TIGR03686">
    <property type="entry name" value="pupylate_PafA"/>
    <property type="match status" value="1"/>
</dbReference>
<gene>
    <name evidence="7 10" type="primary">pafA</name>
    <name evidence="10" type="ORF">CBE74_06240</name>
</gene>
<dbReference type="RefSeq" id="WP_087453966.1">
    <property type="nucleotide sequence ID" value="NZ_CP021417.2"/>
</dbReference>
<feature type="binding site" evidence="7">
    <location>
        <position position="81"/>
    </location>
    <ligand>
        <name>ATP</name>
        <dbReference type="ChEBI" id="CHEBI:30616"/>
    </ligand>
</feature>
<comment type="pathway">
    <text evidence="7">Protein modification; protein pupylation.</text>
</comment>
<dbReference type="InterPro" id="IPR004347">
    <property type="entry name" value="Pup_ligase/deamidase"/>
</dbReference>
<evidence type="ECO:0000256" key="1">
    <source>
        <dbReference type="ARBA" id="ARBA00022598"/>
    </source>
</evidence>
<reference evidence="10 11" key="1">
    <citation type="journal article" date="2014" name="BMC Vet. Res.">
        <title>First report of Corynebacterium pseudotuberculosis from caseous lymphadenitis lesions in Black Alentejano pig (Sus scrofa domesticus).</title>
        <authorList>
            <person name="Oliveira M."/>
            <person name="Barroco C."/>
            <person name="Mottola C."/>
            <person name="Santos R."/>
            <person name="Lemsaddek A."/>
            <person name="Tavares L."/>
            <person name="Semedo-Lemsaddek T."/>
        </authorList>
    </citation>
    <scope>NUCLEOTIDE SEQUENCE [LARGE SCALE GENOMIC DNA]</scope>
    <source>
        <strain evidence="10 11">PO100/5</strain>
    </source>
</reference>
<evidence type="ECO:0000256" key="9">
    <source>
        <dbReference type="PIRSR" id="PIRSR018077-1"/>
    </source>
</evidence>
<proteinExistence type="inferred from homology"/>
<feature type="binding site" evidence="7">
    <location>
        <position position="68"/>
    </location>
    <ligand>
        <name>ATP</name>
        <dbReference type="ChEBI" id="CHEBI:30616"/>
    </ligand>
</feature>
<evidence type="ECO:0000313" key="11">
    <source>
        <dbReference type="Proteomes" id="UP000195652"/>
    </source>
</evidence>
<comment type="miscellaneous">
    <text evidence="7">The reaction mechanism probably proceeds via the activation of Pup by phosphorylation of its C-terminal glutamate, which is then subject to nucleophilic attack by the substrate lysine, resulting in an isopeptide bond and the release of phosphate as a good leaving group.</text>
</comment>
<evidence type="ECO:0000256" key="2">
    <source>
        <dbReference type="ARBA" id="ARBA00022723"/>
    </source>
</evidence>
<keyword evidence="4 7" id="KW-0833">Ubl conjugation pathway</keyword>
<dbReference type="Proteomes" id="UP000195652">
    <property type="component" value="Chromosome"/>
</dbReference>
<dbReference type="EMBL" id="CP021417">
    <property type="protein sequence ID" value="ARU46150.1"/>
    <property type="molecule type" value="Genomic_DNA"/>
</dbReference>
<reference evidence="10 11" key="3">
    <citation type="journal article" date="2020" name="Int. J. Syst. Evol. Microbiol.">
        <title>Corynebacterium silvaticum sp. nov., a unique group of NTTB corynebacteria in wild boar and roe deer.</title>
        <authorList>
            <person name="Dangel A."/>
            <person name="Berger A."/>
            <person name="Rau J."/>
            <person name="Eisenberg T."/>
            <person name="Kampfer P."/>
            <person name="Margos G."/>
            <person name="Contzen M."/>
            <person name="Busse H.J."/>
            <person name="Konrad R."/>
            <person name="Peters M."/>
            <person name="Sting R."/>
            <person name="Sing A."/>
        </authorList>
    </citation>
    <scope>NUCLEOTIDE SEQUENCE [LARGE SCALE GENOMIC DNA]</scope>
    <source>
        <strain evidence="10 11">PO100/5</strain>
    </source>
</reference>
<dbReference type="PIRSF" id="PIRSF018077">
    <property type="entry name" value="UCP018077"/>
    <property type="match status" value="1"/>
</dbReference>
<dbReference type="PANTHER" id="PTHR42307">
    <property type="entry name" value="PUP DEAMIDASE/DEPUPYLASE"/>
    <property type="match status" value="1"/>
</dbReference>
<keyword evidence="1 7" id="KW-0436">Ligase</keyword>
<evidence type="ECO:0000313" key="10">
    <source>
        <dbReference type="EMBL" id="ARU46150.1"/>
    </source>
</evidence>
<feature type="binding site" evidence="7">
    <location>
        <position position="70"/>
    </location>
    <ligand>
        <name>Mg(2+)</name>
        <dbReference type="ChEBI" id="CHEBI:18420"/>
    </ligand>
</feature>
<sequence length="485" mass="53736">MLSPHSHAVAPHAAFTRRITGVETEYGITCVSEGGSRRLNADEIARYMFRPVVERWSSSNVFVPNGSRLYLDVGSHPEYASAECDSLAQLVAYDRAGDVIVNELAVTAEKRLEAEGIGGSVYLFKNNLDSFGNSYGCHENYLVGRDVVLKTFGKQLLPFLITRQLICGSGSIQNGEFQISQRADHVWEGVSSATTRSRPIINTRDEPHADSHRFRRLHVIVGDSSMSEVTCALKIGSTQLVLEMIEAGFDLADLELDNEIAAIRDVSRDTTGKALIQLKNGSQQQAISIQRSYAEAAQRWLDIREETGGTSNAAMADIVNLWLKVTAAIESGDVSALERDIDWVIKLSMLQKYQARLGLAAHDFQHPKLAQVDLAYHDIRPGRGLFRVLEAKGLVNRWITDQDIHHAVDNAPDTTRAALRGRFLHAAPRLGAPISTDWLRLKVNRPEPQIVELADPFSAVDERVEGLISYMEQHADSYAQEGVHE</sequence>
<dbReference type="PANTHER" id="PTHR42307:SF3">
    <property type="entry name" value="PUP--PROTEIN LIGASE"/>
    <property type="match status" value="1"/>
</dbReference>
<evidence type="ECO:0000256" key="5">
    <source>
        <dbReference type="ARBA" id="ARBA00022840"/>
    </source>
</evidence>
<dbReference type="EC" id="6.3.1.19" evidence="7 8"/>
<dbReference type="UniPathway" id="UPA00998"/>
<comment type="pathway">
    <text evidence="7">Protein degradation; proteasomal Pup-dependent pathway.</text>
</comment>
<keyword evidence="5 7" id="KW-0067">ATP-binding</keyword>
<evidence type="ECO:0000256" key="4">
    <source>
        <dbReference type="ARBA" id="ARBA00022786"/>
    </source>
</evidence>
<dbReference type="GO" id="GO:0019787">
    <property type="term" value="F:ubiquitin-like protein transferase activity"/>
    <property type="evidence" value="ECO:0007669"/>
    <property type="project" value="UniProtKB-UniRule"/>
</dbReference>
<protein>
    <recommendedName>
        <fullName evidence="7 8">Pup--protein ligase</fullName>
        <ecNumber evidence="7 8">6.3.1.19</ecNumber>
    </recommendedName>
    <alternativeName>
        <fullName evidence="7">Proteasome accessory factor A</fullName>
    </alternativeName>
    <alternativeName>
        <fullName evidence="7">Pup-conjugating enzyme</fullName>
    </alternativeName>
</protein>
<keyword evidence="3 7" id="KW-0547">Nucleotide-binding</keyword>
<comment type="similarity">
    <text evidence="7">Belongs to the Pup ligase/Pup deamidase family. Pup-conjugating enzyme subfamily.</text>
</comment>
<keyword evidence="6 7" id="KW-0460">Magnesium</keyword>
<feature type="active site" description="Proton acceptor" evidence="7 9">
    <location>
        <position position="72"/>
    </location>
</feature>
<dbReference type="GO" id="GO:0016879">
    <property type="term" value="F:ligase activity, forming carbon-nitrogen bonds"/>
    <property type="evidence" value="ECO:0007669"/>
    <property type="project" value="UniProtKB-UniRule"/>
</dbReference>
<organism evidence="10 11">
    <name type="scientific">Corynebacterium silvaticum</name>
    <dbReference type="NCBI Taxonomy" id="2320431"/>
    <lineage>
        <taxon>Bacteria</taxon>
        <taxon>Bacillati</taxon>
        <taxon>Actinomycetota</taxon>
        <taxon>Actinomycetes</taxon>
        <taxon>Mycobacteriales</taxon>
        <taxon>Corynebacteriaceae</taxon>
        <taxon>Corynebacterium</taxon>
    </lineage>
</organism>
<evidence type="ECO:0000256" key="8">
    <source>
        <dbReference type="NCBIfam" id="TIGR03686"/>
    </source>
</evidence>
<evidence type="ECO:0000256" key="3">
    <source>
        <dbReference type="ARBA" id="ARBA00022741"/>
    </source>
</evidence>
<dbReference type="KEGG" id="csil:CBE74_06240"/>
<feature type="binding site" evidence="7">
    <location>
        <position position="78"/>
    </location>
    <ligand>
        <name>Mg(2+)</name>
        <dbReference type="ChEBI" id="CHEBI:18420"/>
    </ligand>
</feature>
<feature type="binding site" evidence="7">
    <location>
        <position position="438"/>
    </location>
    <ligand>
        <name>ATP</name>
        <dbReference type="ChEBI" id="CHEBI:30616"/>
    </ligand>
</feature>
<reference evidence="10 11" key="4">
    <citation type="journal article" date="2020" name="PLoS ONE">
        <title>Taxonomic classification of strain PO100/5 shows a broader geographic distribution and genetic markers of the recently described Corynebacterium silvaticum.</title>
        <authorList>
            <person name="Viana M.V.C."/>
            <person name="Profeta R."/>
            <person name="da Silva A.L."/>
            <person name="Hurtado R."/>
            <person name="Cerqueira J.C."/>
            <person name="Ribeiro B.F.S."/>
            <person name="Almeida M.O."/>
            <person name="Morais-Rodrigues F."/>
            <person name="Soares S.C."/>
            <person name="Oliveira M."/>
            <person name="Tavares L."/>
            <person name="Figueiredo H."/>
            <person name="Wattam A.R."/>
            <person name="Barh D."/>
            <person name="Ghosh P."/>
            <person name="Silva A."/>
            <person name="Azevedo V."/>
        </authorList>
    </citation>
    <scope>NUCLEOTIDE SEQUENCE [LARGE SCALE GENOMIC DNA]</scope>
    <source>
        <strain evidence="10 11">PO100/5</strain>
    </source>
</reference>
<evidence type="ECO:0000256" key="6">
    <source>
        <dbReference type="ARBA" id="ARBA00022842"/>
    </source>
</evidence>
<name>A0A7Y4P8Q1_9CORY</name>
<dbReference type="GO" id="GO:0070490">
    <property type="term" value="P:protein pupylation"/>
    <property type="evidence" value="ECO:0007669"/>
    <property type="project" value="UniProtKB-UniRule"/>
</dbReference>
<dbReference type="Pfam" id="PF03136">
    <property type="entry name" value="Pup_ligase"/>
    <property type="match status" value="1"/>
</dbReference>
<keyword evidence="11" id="KW-1185">Reference proteome</keyword>
<dbReference type="GO" id="GO:0019941">
    <property type="term" value="P:modification-dependent protein catabolic process"/>
    <property type="evidence" value="ECO:0007669"/>
    <property type="project" value="UniProtKB-UniRule"/>
</dbReference>
<comment type="function">
    <text evidence="7">Catalyzes the covalent attachment of the prokaryotic ubiquitin-like protein modifier Pup to the proteasomal substrate proteins, thereby targeting them for proteasomal degradation. This tagging system is termed pupylation. The ligation reaction involves the side-chain carboxylate of the C-terminal glutamate of Pup and the side-chain amino group of a substrate lysine.</text>
</comment>
<dbReference type="GO" id="GO:0010498">
    <property type="term" value="P:proteasomal protein catabolic process"/>
    <property type="evidence" value="ECO:0007669"/>
    <property type="project" value="UniProtKB-UniRule"/>
</dbReference>
<evidence type="ECO:0000256" key="7">
    <source>
        <dbReference type="HAMAP-Rule" id="MF_02111"/>
    </source>
</evidence>
<dbReference type="HAMAP" id="MF_02111">
    <property type="entry name" value="Pup_ligase"/>
    <property type="match status" value="1"/>
</dbReference>
<dbReference type="InterPro" id="IPR022279">
    <property type="entry name" value="Pup_ligase"/>
</dbReference>
<dbReference type="GeneID" id="75007849"/>
<dbReference type="AlphaFoldDB" id="A0A7Y4P8Q1"/>
<dbReference type="GO" id="GO:0005524">
    <property type="term" value="F:ATP binding"/>
    <property type="evidence" value="ECO:0007669"/>
    <property type="project" value="UniProtKB-UniRule"/>
</dbReference>
<comment type="catalytic activity">
    <reaction evidence="7">
        <text>ATP + [prokaryotic ubiquitin-like protein]-L-glutamate + [protein]-L-lysine = ADP + phosphate + N(6)-([prokaryotic ubiquitin-like protein]-gamma-L-glutamyl)-[protein]-L-lysine.</text>
        <dbReference type="EC" id="6.3.1.19"/>
    </reaction>
</comment>